<reference evidence="1 2" key="1">
    <citation type="submission" date="2018-06" db="EMBL/GenBank/DDBJ databases">
        <title>The draft genome sequence of Crocinitomix sp. SM1701.</title>
        <authorList>
            <person name="Zhang X."/>
        </authorList>
    </citation>
    <scope>NUCLEOTIDE SEQUENCE [LARGE SCALE GENOMIC DNA]</scope>
    <source>
        <strain evidence="1 2">SM1701</strain>
    </source>
</reference>
<comment type="caution">
    <text evidence="1">The sequence shown here is derived from an EMBL/GenBank/DDBJ whole genome shotgun (WGS) entry which is preliminary data.</text>
</comment>
<dbReference type="OrthoDB" id="663842at2"/>
<evidence type="ECO:0000313" key="2">
    <source>
        <dbReference type="Proteomes" id="UP000249248"/>
    </source>
</evidence>
<evidence type="ECO:0000313" key="1">
    <source>
        <dbReference type="EMBL" id="PZE17071.1"/>
    </source>
</evidence>
<dbReference type="RefSeq" id="WP_111063195.1">
    <property type="nucleotide sequence ID" value="NZ_JBHUCU010000032.1"/>
</dbReference>
<organism evidence="1 2">
    <name type="scientific">Putridiphycobacter roseus</name>
    <dbReference type="NCBI Taxonomy" id="2219161"/>
    <lineage>
        <taxon>Bacteria</taxon>
        <taxon>Pseudomonadati</taxon>
        <taxon>Bacteroidota</taxon>
        <taxon>Flavobacteriia</taxon>
        <taxon>Flavobacteriales</taxon>
        <taxon>Crocinitomicaceae</taxon>
        <taxon>Putridiphycobacter</taxon>
    </lineage>
</organism>
<dbReference type="AlphaFoldDB" id="A0A2W1N288"/>
<sequence length="155" mass="18087">MKWLLLLFLYLPYGGVLHAASPEVMECRELFTLVDQGENYNIELDKLTANATYKTPILFGYRALYYFMCAKYAFWPTDKYANFKMGKKYIDLIIQLNPNEPELRIIRYSVQSNVPAFLEYKSNLEADRNKLKSAYINSNHTPIHALIEGVLKLYP</sequence>
<dbReference type="EMBL" id="QKSB01000005">
    <property type="protein sequence ID" value="PZE17071.1"/>
    <property type="molecule type" value="Genomic_DNA"/>
</dbReference>
<gene>
    <name evidence="1" type="ORF">DNU06_10020</name>
</gene>
<protein>
    <submittedName>
        <fullName evidence="1">Uncharacterized protein</fullName>
    </submittedName>
</protein>
<dbReference type="Proteomes" id="UP000249248">
    <property type="component" value="Unassembled WGS sequence"/>
</dbReference>
<accession>A0A2W1N288</accession>
<name>A0A2W1N288_9FLAO</name>
<keyword evidence="2" id="KW-1185">Reference proteome</keyword>
<proteinExistence type="predicted"/>